<dbReference type="GO" id="GO:0008270">
    <property type="term" value="F:zinc ion binding"/>
    <property type="evidence" value="ECO:0007669"/>
    <property type="project" value="UniProtKB-KW"/>
</dbReference>
<evidence type="ECO:0000256" key="1">
    <source>
        <dbReference type="ARBA" id="ARBA00022723"/>
    </source>
</evidence>
<evidence type="ECO:0000313" key="7">
    <source>
        <dbReference type="Ensembl" id="ENSMCSP00000021741.1"/>
    </source>
</evidence>
<dbReference type="Proteomes" id="UP000694560">
    <property type="component" value="Unplaced"/>
</dbReference>
<feature type="region of interest" description="Disordered" evidence="5">
    <location>
        <begin position="92"/>
        <end position="162"/>
    </location>
</feature>
<evidence type="ECO:0000256" key="2">
    <source>
        <dbReference type="ARBA" id="ARBA00022771"/>
    </source>
</evidence>
<evidence type="ECO:0000259" key="6">
    <source>
        <dbReference type="PROSITE" id="PS50089"/>
    </source>
</evidence>
<dbReference type="AlphaFoldDB" id="A0A8C5UGQ7"/>
<protein>
    <recommendedName>
        <fullName evidence="6">RING-type domain-containing protein</fullName>
    </recommendedName>
</protein>
<keyword evidence="2 4" id="KW-0863">Zinc-finger</keyword>
<dbReference type="InterPro" id="IPR017907">
    <property type="entry name" value="Znf_RING_CS"/>
</dbReference>
<sequence length="207" mass="21835">MEGLLCQHRVEESEVQMVTSGSLDCDLPSLTPILGSKEDTGRDVTSALPCRHRFCLGCILRWARRNPSCPLCRTPIESVRLCDPADENLPMVGSAPEQLPAATGRAGRAPGHLDDDSTHGPVPSPAAPPQGTPSPAEQGPSGPEFPGGLLPEDHGLSLPPVPLSARPPALLLCSGFSTQPDADQGSLTLRSAVQEGWAKCRGVRENR</sequence>
<keyword evidence="3" id="KW-0862">Zinc</keyword>
<evidence type="ECO:0000256" key="4">
    <source>
        <dbReference type="PROSITE-ProRule" id="PRU00175"/>
    </source>
</evidence>
<dbReference type="InterPro" id="IPR013083">
    <property type="entry name" value="Znf_RING/FYVE/PHD"/>
</dbReference>
<dbReference type="SUPFAM" id="SSF57850">
    <property type="entry name" value="RING/U-box"/>
    <property type="match status" value="1"/>
</dbReference>
<evidence type="ECO:0000256" key="5">
    <source>
        <dbReference type="SAM" id="MobiDB-lite"/>
    </source>
</evidence>
<keyword evidence="1" id="KW-0479">Metal-binding</keyword>
<proteinExistence type="predicted"/>
<accession>A0A8C5UGQ7</accession>
<dbReference type="OrthoDB" id="21204at2759"/>
<evidence type="ECO:0000256" key="3">
    <source>
        <dbReference type="ARBA" id="ARBA00022833"/>
    </source>
</evidence>
<organism evidence="7 8">
    <name type="scientific">Malurus cyaneus samueli</name>
    <dbReference type="NCBI Taxonomy" id="2593467"/>
    <lineage>
        <taxon>Eukaryota</taxon>
        <taxon>Metazoa</taxon>
        <taxon>Chordata</taxon>
        <taxon>Craniata</taxon>
        <taxon>Vertebrata</taxon>
        <taxon>Euteleostomi</taxon>
        <taxon>Archelosauria</taxon>
        <taxon>Archosauria</taxon>
        <taxon>Dinosauria</taxon>
        <taxon>Saurischia</taxon>
        <taxon>Theropoda</taxon>
        <taxon>Coelurosauria</taxon>
        <taxon>Aves</taxon>
        <taxon>Neognathae</taxon>
        <taxon>Neoaves</taxon>
        <taxon>Telluraves</taxon>
        <taxon>Australaves</taxon>
        <taxon>Passeriformes</taxon>
        <taxon>Meliphagoidea</taxon>
        <taxon>Maluridae</taxon>
        <taxon>Malurus</taxon>
    </lineage>
</organism>
<feature type="domain" description="RING-type" evidence="6">
    <location>
        <begin position="25"/>
        <end position="73"/>
    </location>
</feature>
<feature type="compositionally biased region" description="Pro residues" evidence="5">
    <location>
        <begin position="122"/>
        <end position="132"/>
    </location>
</feature>
<reference evidence="7" key="1">
    <citation type="submission" date="2025-08" db="UniProtKB">
        <authorList>
            <consortium name="Ensembl"/>
        </authorList>
    </citation>
    <scope>IDENTIFICATION</scope>
</reference>
<dbReference type="Pfam" id="PF13639">
    <property type="entry name" value="zf-RING_2"/>
    <property type="match status" value="1"/>
</dbReference>
<evidence type="ECO:0000313" key="8">
    <source>
        <dbReference type="Proteomes" id="UP000694560"/>
    </source>
</evidence>
<reference evidence="7" key="2">
    <citation type="submission" date="2025-09" db="UniProtKB">
        <authorList>
            <consortium name="Ensembl"/>
        </authorList>
    </citation>
    <scope>IDENTIFICATION</scope>
</reference>
<name>A0A8C5UGQ7_9PASS</name>
<dbReference type="Gene3D" id="3.30.40.10">
    <property type="entry name" value="Zinc/RING finger domain, C3HC4 (zinc finger)"/>
    <property type="match status" value="1"/>
</dbReference>
<dbReference type="Ensembl" id="ENSMCST00000022296.1">
    <property type="protein sequence ID" value="ENSMCSP00000021741.1"/>
    <property type="gene ID" value="ENSMCSG00000015168.1"/>
</dbReference>
<dbReference type="InterPro" id="IPR001841">
    <property type="entry name" value="Znf_RING"/>
</dbReference>
<feature type="compositionally biased region" description="Low complexity" evidence="5">
    <location>
        <begin position="100"/>
        <end position="110"/>
    </location>
</feature>
<keyword evidence="8" id="KW-1185">Reference proteome</keyword>
<dbReference type="PROSITE" id="PS00518">
    <property type="entry name" value="ZF_RING_1"/>
    <property type="match status" value="1"/>
</dbReference>
<dbReference type="PROSITE" id="PS50089">
    <property type="entry name" value="ZF_RING_2"/>
    <property type="match status" value="1"/>
</dbReference>